<dbReference type="PRINTS" id="PR00419">
    <property type="entry name" value="ADXRDTASE"/>
</dbReference>
<dbReference type="Proteomes" id="UP001162131">
    <property type="component" value="Unassembled WGS sequence"/>
</dbReference>
<evidence type="ECO:0000256" key="4">
    <source>
        <dbReference type="ARBA" id="ARBA00023002"/>
    </source>
</evidence>
<dbReference type="GO" id="GO:0004499">
    <property type="term" value="F:N,N-dimethylaniline monooxygenase activity"/>
    <property type="evidence" value="ECO:0007669"/>
    <property type="project" value="InterPro"/>
</dbReference>
<evidence type="ECO:0000256" key="5">
    <source>
        <dbReference type="SAM" id="SignalP"/>
    </source>
</evidence>
<sequence length="514" mass="58654">MKKLLFSIPLCAGATAAYLAYPISHEEPAGPPYQLLPKASYHDHPNKHFLTKIPKKIGVVGGGIAGAIVAKTLTQQGYEVEVLEQNSGAGGLWWKNYDGCGLQLPYPHYNLPDFEFPEGTEELPRLEKVKKFVEDYMTTFNLWPLFKFNTEVVEISQKPDESWSVKTKKGEKKDYDFLVLCTGPYNKPHMPNLPGKENFKGRVIHNAEFINAKEWCQGKKVVIIGSGKSAFDVLGQAYKYGAQPTIVMRKAHHFTPIDQKFHGIPFGYLSSSRFGFLFQYPFYCEKSFINKYFKWLGDAYWKVLENALNEDLPSELVPTTAYKNEKFFRGGSRERDIFNEIKKGNLKVVRGAVEGLAENGVIVGGKLIEADLVVCATGYDRNYFGLPAENDGLWMYRNTLIPDKKNFAVVGITNTYCNPLYTNMQTVWLAEVLRGRVNLPGYPKMIDDIKQRRDYTRTVINGEDTISFSWFSYPTIDQFVRDMGLETKRKPNNFSFWFEPIKPSDYKSVVTHRV</sequence>
<name>A0AAU9JTZ2_9CILI</name>
<keyword evidence="5" id="KW-0732">Signal</keyword>
<dbReference type="InterPro" id="IPR036188">
    <property type="entry name" value="FAD/NAD-bd_sf"/>
</dbReference>
<dbReference type="InterPro" id="IPR050346">
    <property type="entry name" value="FMO-like"/>
</dbReference>
<proteinExistence type="inferred from homology"/>
<evidence type="ECO:0008006" key="8">
    <source>
        <dbReference type="Google" id="ProtNLM"/>
    </source>
</evidence>
<dbReference type="AlphaFoldDB" id="A0AAU9JTZ2"/>
<accession>A0AAU9JTZ2</accession>
<evidence type="ECO:0000256" key="2">
    <source>
        <dbReference type="ARBA" id="ARBA00022630"/>
    </source>
</evidence>
<gene>
    <name evidence="6" type="ORF">BSTOLATCC_MIC48031</name>
</gene>
<comment type="caution">
    <text evidence="6">The sequence shown here is derived from an EMBL/GenBank/DDBJ whole genome shotgun (WGS) entry which is preliminary data.</text>
</comment>
<feature type="chain" id="PRO_5043628008" description="Flavin-containing monooxygenase" evidence="5">
    <location>
        <begin position="17"/>
        <end position="514"/>
    </location>
</feature>
<keyword evidence="2" id="KW-0285">Flavoprotein</keyword>
<evidence type="ECO:0000313" key="7">
    <source>
        <dbReference type="Proteomes" id="UP001162131"/>
    </source>
</evidence>
<feature type="signal peptide" evidence="5">
    <location>
        <begin position="1"/>
        <end position="16"/>
    </location>
</feature>
<evidence type="ECO:0000256" key="3">
    <source>
        <dbReference type="ARBA" id="ARBA00022827"/>
    </source>
</evidence>
<evidence type="ECO:0000256" key="1">
    <source>
        <dbReference type="ARBA" id="ARBA00009183"/>
    </source>
</evidence>
<reference evidence="6" key="1">
    <citation type="submission" date="2021-09" db="EMBL/GenBank/DDBJ databases">
        <authorList>
            <consortium name="AG Swart"/>
            <person name="Singh M."/>
            <person name="Singh A."/>
            <person name="Seah K."/>
            <person name="Emmerich C."/>
        </authorList>
    </citation>
    <scope>NUCLEOTIDE SEQUENCE</scope>
    <source>
        <strain evidence="6">ATCC30299</strain>
    </source>
</reference>
<keyword evidence="4" id="KW-0560">Oxidoreductase</keyword>
<organism evidence="6 7">
    <name type="scientific">Blepharisma stoltei</name>
    <dbReference type="NCBI Taxonomy" id="1481888"/>
    <lineage>
        <taxon>Eukaryota</taxon>
        <taxon>Sar</taxon>
        <taxon>Alveolata</taxon>
        <taxon>Ciliophora</taxon>
        <taxon>Postciliodesmatophora</taxon>
        <taxon>Heterotrichea</taxon>
        <taxon>Heterotrichida</taxon>
        <taxon>Blepharismidae</taxon>
        <taxon>Blepharisma</taxon>
    </lineage>
</organism>
<comment type="similarity">
    <text evidence="1">Belongs to the FMO family.</text>
</comment>
<dbReference type="GO" id="GO:0050661">
    <property type="term" value="F:NADP binding"/>
    <property type="evidence" value="ECO:0007669"/>
    <property type="project" value="InterPro"/>
</dbReference>
<dbReference type="InterPro" id="IPR020946">
    <property type="entry name" value="Flavin_mOase-like"/>
</dbReference>
<keyword evidence="7" id="KW-1185">Reference proteome</keyword>
<dbReference type="SUPFAM" id="SSF51905">
    <property type="entry name" value="FAD/NAD(P)-binding domain"/>
    <property type="match status" value="2"/>
</dbReference>
<dbReference type="GO" id="GO:0050660">
    <property type="term" value="F:flavin adenine dinucleotide binding"/>
    <property type="evidence" value="ECO:0007669"/>
    <property type="project" value="InterPro"/>
</dbReference>
<dbReference type="PANTHER" id="PTHR23023">
    <property type="entry name" value="DIMETHYLANILINE MONOOXYGENASE"/>
    <property type="match status" value="1"/>
</dbReference>
<evidence type="ECO:0000313" key="6">
    <source>
        <dbReference type="EMBL" id="CAG9329203.1"/>
    </source>
</evidence>
<keyword evidence="3" id="KW-0274">FAD</keyword>
<protein>
    <recommendedName>
        <fullName evidence="8">Flavin-containing monooxygenase</fullName>
    </recommendedName>
</protein>
<dbReference type="EMBL" id="CAJZBQ010000047">
    <property type="protein sequence ID" value="CAG9329203.1"/>
    <property type="molecule type" value="Genomic_DNA"/>
</dbReference>
<dbReference type="Pfam" id="PF00743">
    <property type="entry name" value="FMO-like"/>
    <property type="match status" value="1"/>
</dbReference>
<dbReference type="Gene3D" id="3.50.50.60">
    <property type="entry name" value="FAD/NAD(P)-binding domain"/>
    <property type="match status" value="2"/>
</dbReference>